<keyword evidence="3" id="KW-1185">Reference proteome</keyword>
<keyword evidence="1" id="KW-0732">Signal</keyword>
<proteinExistence type="predicted"/>
<evidence type="ECO:0000256" key="1">
    <source>
        <dbReference type="SAM" id="SignalP"/>
    </source>
</evidence>
<sequence>MSEETLMFVFFFSMLSPTSLELPVYNNFLRTKPTTILQLTLDHVASVCRIHLKNLLPDLSDALTHHLLKTLPCSFIMESMVIMFFLNAYHLRQINNKHGLLVYCKYCHGNCL</sequence>
<reference evidence="2 3" key="1">
    <citation type="submission" date="2021-06" db="EMBL/GenBank/DDBJ databases">
        <authorList>
            <person name="Palmer J.M."/>
        </authorList>
    </citation>
    <scope>NUCLEOTIDE SEQUENCE [LARGE SCALE GENOMIC DNA]</scope>
    <source>
        <strain evidence="2 3">AS_MEX2019</strain>
        <tissue evidence="2">Muscle</tissue>
    </source>
</reference>
<dbReference type="Proteomes" id="UP001469553">
    <property type="component" value="Unassembled WGS sequence"/>
</dbReference>
<comment type="caution">
    <text evidence="2">The sequence shown here is derived from an EMBL/GenBank/DDBJ whole genome shotgun (WGS) entry which is preliminary data.</text>
</comment>
<protein>
    <recommendedName>
        <fullName evidence="4">Secreted protein</fullName>
    </recommendedName>
</protein>
<gene>
    <name evidence="2" type="ORF">AMECASPLE_014252</name>
</gene>
<evidence type="ECO:0000313" key="3">
    <source>
        <dbReference type="Proteomes" id="UP001469553"/>
    </source>
</evidence>
<evidence type="ECO:0008006" key="4">
    <source>
        <dbReference type="Google" id="ProtNLM"/>
    </source>
</evidence>
<evidence type="ECO:0000313" key="2">
    <source>
        <dbReference type="EMBL" id="MEQ2307052.1"/>
    </source>
</evidence>
<dbReference type="EMBL" id="JAHRIP010066792">
    <property type="protein sequence ID" value="MEQ2307052.1"/>
    <property type="molecule type" value="Genomic_DNA"/>
</dbReference>
<accession>A0ABV0ZMN8</accession>
<feature type="chain" id="PRO_5046749664" description="Secreted protein" evidence="1">
    <location>
        <begin position="22"/>
        <end position="112"/>
    </location>
</feature>
<feature type="signal peptide" evidence="1">
    <location>
        <begin position="1"/>
        <end position="21"/>
    </location>
</feature>
<name>A0ABV0ZMN8_9TELE</name>
<organism evidence="2 3">
    <name type="scientific">Ameca splendens</name>
    <dbReference type="NCBI Taxonomy" id="208324"/>
    <lineage>
        <taxon>Eukaryota</taxon>
        <taxon>Metazoa</taxon>
        <taxon>Chordata</taxon>
        <taxon>Craniata</taxon>
        <taxon>Vertebrata</taxon>
        <taxon>Euteleostomi</taxon>
        <taxon>Actinopterygii</taxon>
        <taxon>Neopterygii</taxon>
        <taxon>Teleostei</taxon>
        <taxon>Neoteleostei</taxon>
        <taxon>Acanthomorphata</taxon>
        <taxon>Ovalentaria</taxon>
        <taxon>Atherinomorphae</taxon>
        <taxon>Cyprinodontiformes</taxon>
        <taxon>Goodeidae</taxon>
        <taxon>Ameca</taxon>
    </lineage>
</organism>